<evidence type="ECO:0000256" key="2">
    <source>
        <dbReference type="ARBA" id="ARBA00022729"/>
    </source>
</evidence>
<dbReference type="Proteomes" id="UP000019141">
    <property type="component" value="Unassembled WGS sequence"/>
</dbReference>
<dbReference type="AlphaFoldDB" id="W4LGS9"/>
<keyword evidence="2" id="KW-0732">Signal</keyword>
<evidence type="ECO:0000256" key="1">
    <source>
        <dbReference type="ARBA" id="ARBA00004418"/>
    </source>
</evidence>
<evidence type="ECO:0000256" key="4">
    <source>
        <dbReference type="ARBA" id="ARBA00023239"/>
    </source>
</evidence>
<dbReference type="PANTHER" id="PTHR39210:SF1">
    <property type="entry name" value="HEPARIN-SULFATE LYASE"/>
    <property type="match status" value="1"/>
</dbReference>
<keyword evidence="3" id="KW-0574">Periplasm</keyword>
<reference evidence="7 8" key="1">
    <citation type="journal article" date="2014" name="Nature">
        <title>An environmental bacterial taxon with a large and distinct metabolic repertoire.</title>
        <authorList>
            <person name="Wilson M.C."/>
            <person name="Mori T."/>
            <person name="Ruckert C."/>
            <person name="Uria A.R."/>
            <person name="Helf M.J."/>
            <person name="Takada K."/>
            <person name="Gernert C."/>
            <person name="Steffens U.A."/>
            <person name="Heycke N."/>
            <person name="Schmitt S."/>
            <person name="Rinke C."/>
            <person name="Helfrich E.J."/>
            <person name="Brachmann A.O."/>
            <person name="Gurgui C."/>
            <person name="Wakimoto T."/>
            <person name="Kracht M."/>
            <person name="Crusemann M."/>
            <person name="Hentschel U."/>
            <person name="Abe I."/>
            <person name="Matsunaga S."/>
            <person name="Kalinowski J."/>
            <person name="Takeyama H."/>
            <person name="Piel J."/>
        </authorList>
    </citation>
    <scope>NUCLEOTIDE SEQUENCE [LARGE SCALE GENOMIC DNA]</scope>
    <source>
        <strain evidence="8">TSY1</strain>
    </source>
</reference>
<dbReference type="GO" id="GO:0042597">
    <property type="term" value="C:periplasmic space"/>
    <property type="evidence" value="ECO:0007669"/>
    <property type="project" value="UniProtKB-SubCell"/>
</dbReference>
<evidence type="ECO:0000259" key="5">
    <source>
        <dbReference type="Pfam" id="PF07940"/>
    </source>
</evidence>
<dbReference type="HOGENOM" id="CLU_022012_0_1_7"/>
<feature type="domain" description="Heparinase II/III-like C-terminal" evidence="5">
    <location>
        <begin position="415"/>
        <end position="648"/>
    </location>
</feature>
<comment type="caution">
    <text evidence="7">The sequence shown here is derived from an EMBL/GenBank/DDBJ whole genome shotgun (WGS) entry which is preliminary data.</text>
</comment>
<dbReference type="Gene3D" id="1.50.10.100">
    <property type="entry name" value="Chondroitin AC/alginate lyase"/>
    <property type="match status" value="1"/>
</dbReference>
<comment type="subcellular location">
    <subcellularLocation>
        <location evidence="1">Periplasm</location>
    </subcellularLocation>
</comment>
<gene>
    <name evidence="7" type="ORF">ETSY1_24715</name>
</gene>
<evidence type="ECO:0000313" key="7">
    <source>
        <dbReference type="EMBL" id="ETW96915.1"/>
    </source>
</evidence>
<dbReference type="GO" id="GO:0016829">
    <property type="term" value="F:lyase activity"/>
    <property type="evidence" value="ECO:0007669"/>
    <property type="project" value="UniProtKB-KW"/>
</dbReference>
<sequence length="663" mass="76010">MFSVTRLKWLMNRLRSMEHKEVASRLFDIGRHGVVYATRWRLPRRARRRASAHGQPIAMPHADWHAWHICPEVQLDYMAQADRWLQQRIQVFGLKDIPFGQAIDWHRDYSSGIRGPQKYSSMIDHRDAAVVGDIKYIWELNRLHHLVSLALAYVWTDKAAYWDTIEQHCRSWIAQNPFMVGLNWKSPLEAGIRLISWALVAWLTADDAKSQDFFRQDMRETLYAHQYFIRTFYAKHSSANNHLIGEMAGLYIGAVCWPWFRESAAWQVFAREQLIRAIAEQVGEDGVGKELATEYQLFILEFFLLSGALGHAIGDSFPASYWQRMQKMATFLEAVSDREGNLPLFGDGDSGQVISEYVPVQQRTRSLLAILHPTAAHAPHAEHRGVQGLADLRTRLLLWGKMPQAFPIQPLPQPLPWAYPQGGYYVLSTNRGREHEMVVVVDAGEFGLPPLYAHGHADALSFWLSYRGRAFLVDSGTFSYYADEAWRSYFRSTAAHNTVRVDGEDQSVAGGRFLWREVAHCQAQYHESQATYREVEGRHAGYRRLADPVVHRRTVRMNQRTSQVDIMDRLECCDTHEIELFFHFHDQCEVRQIDATHFEARRGEACIAIHLASSLTCQLYRGSEAPIAGWMSDRFGVKTPAFTLRAHSPIAGTTELTTTIVAL</sequence>
<evidence type="ECO:0000313" key="8">
    <source>
        <dbReference type="Proteomes" id="UP000019141"/>
    </source>
</evidence>
<protein>
    <submittedName>
        <fullName evidence="7">Uncharacterized protein</fullName>
    </submittedName>
</protein>
<evidence type="ECO:0000259" key="6">
    <source>
        <dbReference type="Pfam" id="PF16889"/>
    </source>
</evidence>
<keyword evidence="4" id="KW-0456">Lyase</keyword>
<proteinExistence type="predicted"/>
<dbReference type="InterPro" id="IPR031680">
    <property type="entry name" value="Hepar_II_III_N"/>
</dbReference>
<dbReference type="SUPFAM" id="SSF48230">
    <property type="entry name" value="Chondroitin AC/alginate lyase"/>
    <property type="match status" value="1"/>
</dbReference>
<dbReference type="Pfam" id="PF07940">
    <property type="entry name" value="Hepar_II_III_C"/>
    <property type="match status" value="1"/>
</dbReference>
<name>W4LGS9_ENTF1</name>
<dbReference type="EMBL" id="AZHW01000728">
    <property type="protein sequence ID" value="ETW96915.1"/>
    <property type="molecule type" value="Genomic_DNA"/>
</dbReference>
<dbReference type="PANTHER" id="PTHR39210">
    <property type="entry name" value="HEPARIN-SULFATE LYASE"/>
    <property type="match status" value="1"/>
</dbReference>
<dbReference type="InterPro" id="IPR008929">
    <property type="entry name" value="Chondroitin_lyas"/>
</dbReference>
<dbReference type="PATRIC" id="fig|1429438.4.peg.4737"/>
<dbReference type="Pfam" id="PF16889">
    <property type="entry name" value="Hepar_II_III_N"/>
    <property type="match status" value="1"/>
</dbReference>
<feature type="domain" description="Heparin-sulfate lyase N-terminal" evidence="6">
    <location>
        <begin position="100"/>
        <end position="352"/>
    </location>
</feature>
<evidence type="ECO:0000256" key="3">
    <source>
        <dbReference type="ARBA" id="ARBA00022764"/>
    </source>
</evidence>
<dbReference type="Gene3D" id="2.70.98.70">
    <property type="match status" value="1"/>
</dbReference>
<accession>W4LGS9</accession>
<organism evidence="7 8">
    <name type="scientific">Entotheonella factor</name>
    <dbReference type="NCBI Taxonomy" id="1429438"/>
    <lineage>
        <taxon>Bacteria</taxon>
        <taxon>Pseudomonadati</taxon>
        <taxon>Nitrospinota/Tectimicrobiota group</taxon>
        <taxon>Candidatus Tectimicrobiota</taxon>
        <taxon>Candidatus Entotheonellia</taxon>
        <taxon>Candidatus Entotheonellales</taxon>
        <taxon>Candidatus Entotheonellaceae</taxon>
        <taxon>Candidatus Entotheonella</taxon>
    </lineage>
</organism>
<dbReference type="InterPro" id="IPR012480">
    <property type="entry name" value="Hepar_II_III_C"/>
</dbReference>
<keyword evidence="8" id="KW-1185">Reference proteome</keyword>